<keyword evidence="2" id="KW-0539">Nucleus</keyword>
<evidence type="ECO:0000256" key="2">
    <source>
        <dbReference type="ARBA" id="ARBA00023242"/>
    </source>
</evidence>
<dbReference type="InterPro" id="IPR015943">
    <property type="entry name" value="WD40/YVTN_repeat-like_dom_sf"/>
</dbReference>
<dbReference type="Pfam" id="PF10433">
    <property type="entry name" value="Beta-prop_RSE1_1st"/>
    <property type="match status" value="1"/>
</dbReference>
<dbReference type="Pfam" id="PF03178">
    <property type="entry name" value="CPSF_A"/>
    <property type="match status" value="1"/>
</dbReference>
<dbReference type="EMBL" id="DS022300">
    <property type="protein sequence ID" value="OAJ36687.1"/>
    <property type="molecule type" value="Genomic_DNA"/>
</dbReference>
<evidence type="ECO:0000259" key="6">
    <source>
        <dbReference type="Pfam" id="PF23726"/>
    </source>
</evidence>
<evidence type="ECO:0000256" key="1">
    <source>
        <dbReference type="ARBA" id="ARBA00004123"/>
    </source>
</evidence>
<feature type="region of interest" description="Disordered" evidence="3">
    <location>
        <begin position="839"/>
        <end position="866"/>
    </location>
</feature>
<comment type="subcellular location">
    <subcellularLocation>
        <location evidence="1">Nucleus</location>
    </subcellularLocation>
</comment>
<evidence type="ECO:0000259" key="5">
    <source>
        <dbReference type="Pfam" id="PF10433"/>
    </source>
</evidence>
<evidence type="ECO:0000259" key="4">
    <source>
        <dbReference type="Pfam" id="PF03178"/>
    </source>
</evidence>
<dbReference type="OrthoDB" id="6109at2759"/>
<dbReference type="STRING" id="403673.A0A177W9B2"/>
<dbReference type="InterPro" id="IPR050358">
    <property type="entry name" value="RSE1/DDB1/CFT1"/>
</dbReference>
<dbReference type="InterPro" id="IPR058543">
    <property type="entry name" value="Beta-prop_RSE1/DDB1/CPSF1_2nd"/>
</dbReference>
<dbReference type="eggNOG" id="KOG1896">
    <property type="taxonomic scope" value="Eukaryota"/>
</dbReference>
<accession>A0A177W9B2</accession>
<feature type="region of interest" description="Disordered" evidence="3">
    <location>
        <begin position="502"/>
        <end position="527"/>
    </location>
</feature>
<gene>
    <name evidence="7" type="ORF">BDEG_20837</name>
</gene>
<evidence type="ECO:0000256" key="3">
    <source>
        <dbReference type="SAM" id="MobiDB-lite"/>
    </source>
</evidence>
<evidence type="ECO:0000313" key="7">
    <source>
        <dbReference type="EMBL" id="OAJ36687.1"/>
    </source>
</evidence>
<dbReference type="InterPro" id="IPR004871">
    <property type="entry name" value="RSE1/DDB1/CPSF1_C"/>
</dbReference>
<evidence type="ECO:0000313" key="8">
    <source>
        <dbReference type="Proteomes" id="UP000077115"/>
    </source>
</evidence>
<dbReference type="GO" id="GO:0005634">
    <property type="term" value="C:nucleus"/>
    <property type="evidence" value="ECO:0007669"/>
    <property type="project" value="UniProtKB-SubCell"/>
</dbReference>
<dbReference type="VEuPathDB" id="FungiDB:BDEG_20837"/>
<reference evidence="7 8" key="1">
    <citation type="submission" date="2006-10" db="EMBL/GenBank/DDBJ databases">
        <title>The Genome Sequence of Batrachochytrium dendrobatidis JEL423.</title>
        <authorList>
            <consortium name="The Broad Institute Genome Sequencing Platform"/>
            <person name="Birren B."/>
            <person name="Lander E."/>
            <person name="Galagan J."/>
            <person name="Cuomo C."/>
            <person name="Devon K."/>
            <person name="Jaffe D."/>
            <person name="Butler J."/>
            <person name="Alvarez P."/>
            <person name="Gnerre S."/>
            <person name="Grabherr M."/>
            <person name="Kleber M."/>
            <person name="Mauceli E."/>
            <person name="Brockman W."/>
            <person name="Young S."/>
            <person name="LaButti K."/>
            <person name="Sykes S."/>
            <person name="DeCaprio D."/>
            <person name="Crawford M."/>
            <person name="Koehrsen M."/>
            <person name="Engels R."/>
            <person name="Montgomery P."/>
            <person name="Pearson M."/>
            <person name="Howarth C."/>
            <person name="Larson L."/>
            <person name="White J."/>
            <person name="O'Leary S."/>
            <person name="Kodira C."/>
            <person name="Zeng Q."/>
            <person name="Yandava C."/>
            <person name="Alvarado L."/>
            <person name="Longcore J."/>
            <person name="James T."/>
        </authorList>
    </citation>
    <scope>NUCLEOTIDE SEQUENCE [LARGE SCALE GENOMIC DNA]</scope>
    <source>
        <strain evidence="7 8">JEL423</strain>
    </source>
</reference>
<feature type="domain" description="RSE1/DDB1/CPSF1 C-terminal" evidence="4">
    <location>
        <begin position="1302"/>
        <end position="1638"/>
    </location>
</feature>
<dbReference type="InterPro" id="IPR018846">
    <property type="entry name" value="Beta-prop_RSE1/DDB1/CPSF1_1st"/>
</dbReference>
<dbReference type="PANTHER" id="PTHR10644">
    <property type="entry name" value="DNA REPAIR/RNA PROCESSING CPSF FAMILY"/>
    <property type="match status" value="1"/>
</dbReference>
<dbReference type="Gene3D" id="2.130.10.10">
    <property type="entry name" value="YVTN repeat-like/Quinoprotein amine dehydrogenase"/>
    <property type="match status" value="3"/>
</dbReference>
<organism evidence="7 8">
    <name type="scientific">Batrachochytrium dendrobatidis (strain JEL423)</name>
    <dbReference type="NCBI Taxonomy" id="403673"/>
    <lineage>
        <taxon>Eukaryota</taxon>
        <taxon>Fungi</taxon>
        <taxon>Fungi incertae sedis</taxon>
        <taxon>Chytridiomycota</taxon>
        <taxon>Chytridiomycota incertae sedis</taxon>
        <taxon>Chytridiomycetes</taxon>
        <taxon>Rhizophydiales</taxon>
        <taxon>Rhizophydiales incertae sedis</taxon>
        <taxon>Batrachochytrium</taxon>
    </lineage>
</organism>
<feature type="compositionally biased region" description="Polar residues" evidence="3">
    <location>
        <begin position="502"/>
        <end position="511"/>
    </location>
</feature>
<feature type="domain" description="RSE1/DDB1/CPSF1 first beta-propeller" evidence="5">
    <location>
        <begin position="90"/>
        <end position="328"/>
    </location>
</feature>
<evidence type="ECO:0008006" key="9">
    <source>
        <dbReference type="Google" id="ProtNLM"/>
    </source>
</evidence>
<reference evidence="7 8" key="2">
    <citation type="submission" date="2016-05" db="EMBL/GenBank/DDBJ databases">
        <title>Lineage-specific infection strategies underlie the spectrum of fungal disease in amphibians.</title>
        <authorList>
            <person name="Cuomo C.A."/>
            <person name="Farrer R.A."/>
            <person name="James T."/>
            <person name="Longcore J."/>
            <person name="Birren B."/>
        </authorList>
    </citation>
    <scope>NUCLEOTIDE SEQUENCE [LARGE SCALE GENOMIC DNA]</scope>
    <source>
        <strain evidence="7 8">JEL423</strain>
    </source>
</reference>
<feature type="domain" description="RSE1/DDB1/CPSF1 second beta-propeller" evidence="6">
    <location>
        <begin position="618"/>
        <end position="1145"/>
    </location>
</feature>
<name>A0A177W9B2_BATDL</name>
<proteinExistence type="predicted"/>
<dbReference type="Pfam" id="PF23726">
    <property type="entry name" value="Beta-prop_RSE1_2nd"/>
    <property type="match status" value="1"/>
</dbReference>
<sequence>MSNNLYSLCKEIFPPSGIDYAVSARFLTPDARNVVIARGSLLQVFKVIERDTTVAFSSSLNNLNSTDLDTNGDQAKTTKDQDIPPKAACLELAAQFRVHGNITSLGVVPMNYSGKADALLLSFKEAKMSLVEYSQFTQKLVTVSMHYFEREEFKKLGSIDRPPPEIKVDPQGYCAAMRIYGDRLAILPFKQDGADLLNDLNDANSKYPFRPSIVLPFLDLDKSIRNIIDFTFLFGYAVPTIAIMYQTEQTWTARLGIRKDTVSIAVISLDTAEESYPVLYKIEKLPYNCTMLVSVPTPIGGLIVLSHNAIIFTDQIHAPGIACIVNAYFDSETNIMLTPYELQLDMVQPRPPRPPSVFFAQNKYTDYKELAISLDGSRGMFISPDIFLLVLRDGEMIQVDLIGEEGVGRSWKRRKGGVKSFQLTRLGIRMTAPVHLFPLADASNPLSLSGRNSSVPLGGSFLGSRGSKLRYNYLFASSRTTDACLLQFVEVEEFAKSSVSMNGAANMNNTDNGEDDELDKDLYGDSTTAKQTDTDMSALLSSDEHGHGEIVSEQTLRFRLCDSVTVVSPLRDFAVGLPAETSEHRFSPKIGGCDLEIVAATGHGPHGHLAILNRSVRPQIVTTFELPQIEEMWTIRCAKFDKDYRLVSEPTDAFHKYVILSHSSGTSILKAGEAFTEMDDTTFYQAGPTVGVGALLDETIIVQVHPNGVILFDFSKYDFTIIDRLNTNRMHALYIFVEGTKLQEMRVGDDDIWVISCSFMDPYAMLLMNTGHIVLLSLDETTHQITQISEYKKRLVSTFSLYCDPTGGTLLPTNELASVSHASLLTSVAQRPFFKSSSSASKRLSQPDHSAMNLDDDADLYGTSHSHNKNTNVADIEMDDIYGDSDQQISNANTSSSAADKDMMSDTFPDANDFAKRSSQNSTKPSPTYWCFVYTDTGHLLVYTLPDFKECCAFPLFSTLPVLAMDVPLWRSRSIDSTFANTTGDEFEEILVVNLGNSKDRQTPYLVCLAANGDLAVYKIFVCPTSSNDDDTSFVNSGTFKQSRTPAELELDAQNLKKRLAIRLVRIPHDQITRDLQFYTDNEGDKIDLVQEPQHQPTFLKRQHLKPFDAIGWSGGNMYSGVVVTGSRPCWIMVALQSRQQDLDVISFDNSVACSTKLPPVPLLGTNMLRFHPMPVDGPMKCFAPLHNVNVAHGFLYINWKGLFRICQLPPQFNFDHDWPVCKVPIHKTVHKVAYHYSSQTYAIATSTPERFDIPHAQYASAVAAAVIDEGDEMPDAERKVTGIRELSEIKPGMYEATVDRYKIELVSSVTWETVDSIELSEAETVMALEAVDLSSKETISGKKLYLAIGTGYSRGEDLSSRGKLHLYDVIEVVPDPNNPQTNRKFKHVDSEDDRSPFSAICTVNDYLLAAIGPKIIMYQLEDGEITGVAFLDVNVFVTSLSSVKNLIQICDIQKSVWFVAFQEEPAKLAVLGRDVHPLQGYAANMLIDDNQLALLVADGDKNLHTMIYAPDNVQSLGGERLIRKGEIHLGQHVSKFIRMRRKPLLRNDAIVFSKQYLNVAATLDGALEIITPVSERIFKRLYGLYSRMVTSIEHIAGLNPRGFRQAQHRVRPITLSGFIGPPGPRGILDGDLLYEYVRLSRTQQRGLAKAIGSKDDRLMDDLLEVLTGLDFF</sequence>
<protein>
    <recommendedName>
        <fullName evidence="9">Cleavage/polyadenylation specificity factor A subunit C-terminal domain-containing protein</fullName>
    </recommendedName>
</protein>
<dbReference type="Proteomes" id="UP000077115">
    <property type="component" value="Unassembled WGS sequence"/>
</dbReference>
<dbReference type="GO" id="GO:0003676">
    <property type="term" value="F:nucleic acid binding"/>
    <property type="evidence" value="ECO:0007669"/>
    <property type="project" value="InterPro"/>
</dbReference>